<evidence type="ECO:0000313" key="1">
    <source>
        <dbReference type="EMBL" id="KAG0438475.1"/>
    </source>
</evidence>
<evidence type="ECO:0000313" key="2">
    <source>
        <dbReference type="Proteomes" id="UP000805193"/>
    </source>
</evidence>
<comment type="caution">
    <text evidence="1">The sequence shown here is derived from an EMBL/GenBank/DDBJ whole genome shotgun (WGS) entry which is preliminary data.</text>
</comment>
<sequence>MVHFHNSPDFPKPELPPARGGSAAPMLGIDPGTASDMVDISSPFLNLQKGTSVLLNVLSRADTNGDGVVAKEEFLNFFWDAIATEDELCDLFDEINVHSTGFIDAGELSSFIWRHMGNFSALLAALEDISAAVSKGLHQIEKMYEGSSLQDQFVTRFIVKEAVFQLSKLSATLEAAQKKFQENGIPLIDASDDEDDVVCPQNALPPKSLQPYKACPSRRLPVRVRKQVVTQTSLHLEESSQDLGAQIKRLEAIVEKLANQPKFRKPQEDALDITEESLIFLVQQTIPVAEEQLDSYQTSLRHYTEKTATCPGCLL</sequence>
<reference evidence="1 2" key="1">
    <citation type="journal article" date="2020" name="Cell">
        <title>Large-Scale Comparative Analyses of Tick Genomes Elucidate Their Genetic Diversity and Vector Capacities.</title>
        <authorList>
            <consortium name="Tick Genome and Microbiome Consortium (TIGMIC)"/>
            <person name="Jia N."/>
            <person name="Wang J."/>
            <person name="Shi W."/>
            <person name="Du L."/>
            <person name="Sun Y."/>
            <person name="Zhan W."/>
            <person name="Jiang J.F."/>
            <person name="Wang Q."/>
            <person name="Zhang B."/>
            <person name="Ji P."/>
            <person name="Bell-Sakyi L."/>
            <person name="Cui X.M."/>
            <person name="Yuan T.T."/>
            <person name="Jiang B.G."/>
            <person name="Yang W.F."/>
            <person name="Lam T.T."/>
            <person name="Chang Q.C."/>
            <person name="Ding S.J."/>
            <person name="Wang X.J."/>
            <person name="Zhu J.G."/>
            <person name="Ruan X.D."/>
            <person name="Zhao L."/>
            <person name="Wei J.T."/>
            <person name="Ye R.Z."/>
            <person name="Que T.C."/>
            <person name="Du C.H."/>
            <person name="Zhou Y.H."/>
            <person name="Cheng J.X."/>
            <person name="Dai P.F."/>
            <person name="Guo W.B."/>
            <person name="Han X.H."/>
            <person name="Huang E.J."/>
            <person name="Li L.F."/>
            <person name="Wei W."/>
            <person name="Gao Y.C."/>
            <person name="Liu J.Z."/>
            <person name="Shao H.Z."/>
            <person name="Wang X."/>
            <person name="Wang C.C."/>
            <person name="Yang T.C."/>
            <person name="Huo Q.B."/>
            <person name="Li W."/>
            <person name="Chen H.Y."/>
            <person name="Chen S.E."/>
            <person name="Zhou L.G."/>
            <person name="Ni X.B."/>
            <person name="Tian J.H."/>
            <person name="Sheng Y."/>
            <person name="Liu T."/>
            <person name="Pan Y.S."/>
            <person name="Xia L.Y."/>
            <person name="Li J."/>
            <person name="Zhao F."/>
            <person name="Cao W.C."/>
        </authorList>
    </citation>
    <scope>NUCLEOTIDE SEQUENCE [LARGE SCALE GENOMIC DNA]</scope>
    <source>
        <strain evidence="1">Iper-2018</strain>
    </source>
</reference>
<organism evidence="1 2">
    <name type="scientific">Ixodes persulcatus</name>
    <name type="common">Taiga tick</name>
    <dbReference type="NCBI Taxonomy" id="34615"/>
    <lineage>
        <taxon>Eukaryota</taxon>
        <taxon>Metazoa</taxon>
        <taxon>Ecdysozoa</taxon>
        <taxon>Arthropoda</taxon>
        <taxon>Chelicerata</taxon>
        <taxon>Arachnida</taxon>
        <taxon>Acari</taxon>
        <taxon>Parasitiformes</taxon>
        <taxon>Ixodida</taxon>
        <taxon>Ixodoidea</taxon>
        <taxon>Ixodidae</taxon>
        <taxon>Ixodinae</taxon>
        <taxon>Ixodes</taxon>
    </lineage>
</organism>
<proteinExistence type="predicted"/>
<keyword evidence="2" id="KW-1185">Reference proteome</keyword>
<dbReference type="Proteomes" id="UP000805193">
    <property type="component" value="Unassembled WGS sequence"/>
</dbReference>
<name>A0AC60QQE8_IXOPE</name>
<gene>
    <name evidence="1" type="ORF">HPB47_016998</name>
</gene>
<dbReference type="EMBL" id="JABSTQ010005819">
    <property type="protein sequence ID" value="KAG0438475.1"/>
    <property type="molecule type" value="Genomic_DNA"/>
</dbReference>
<accession>A0AC60QQE8</accession>
<protein>
    <submittedName>
        <fullName evidence="1">Uncharacterized protein</fullName>
    </submittedName>
</protein>